<accession>A0ABW4SFX7</accession>
<evidence type="ECO:0000256" key="9">
    <source>
        <dbReference type="ARBA" id="ARBA00023102"/>
    </source>
</evidence>
<keyword evidence="16" id="KW-1185">Reference proteome</keyword>
<dbReference type="SUPFAM" id="SSF51366">
    <property type="entry name" value="Ribulose-phoshate binding barrel"/>
    <property type="match status" value="1"/>
</dbReference>
<comment type="catalytic activity">
    <reaction evidence="1 12 14">
        <text>1-(5-phospho-beta-D-ribosyl)-5-[(5-phospho-beta-D-ribosylamino)methylideneamino]imidazole-4-carboxamide = 5-[(5-phospho-1-deoxy-D-ribulos-1-ylimino)methylamino]-1-(5-phospho-beta-D-ribosyl)imidazole-4-carboxamide</text>
        <dbReference type="Rhea" id="RHEA:15469"/>
        <dbReference type="ChEBI" id="CHEBI:58435"/>
        <dbReference type="ChEBI" id="CHEBI:58525"/>
        <dbReference type="EC" id="5.3.1.16"/>
    </reaction>
</comment>
<evidence type="ECO:0000256" key="1">
    <source>
        <dbReference type="ARBA" id="ARBA00000901"/>
    </source>
</evidence>
<name>A0ABW4SFX7_9BACL</name>
<evidence type="ECO:0000256" key="10">
    <source>
        <dbReference type="ARBA" id="ARBA00023235"/>
    </source>
</evidence>
<dbReference type="PANTHER" id="PTHR43090">
    <property type="entry name" value="1-(5-PHOSPHORIBOSYL)-5-[(5-PHOSPHORIBOSYLAMINO)METHYLIDENEAMINO] IMIDAZOLE-4-CARBOXAMIDE ISOMERASE"/>
    <property type="match status" value="1"/>
</dbReference>
<evidence type="ECO:0000256" key="8">
    <source>
        <dbReference type="ARBA" id="ARBA00022605"/>
    </source>
</evidence>
<dbReference type="GO" id="GO:0003949">
    <property type="term" value="F:1-(5-phosphoribosyl)-5-[(5-phosphoribosylamino)methylideneamino]imidazole-4-carboxamide isomerase activity"/>
    <property type="evidence" value="ECO:0007669"/>
    <property type="project" value="UniProtKB-EC"/>
</dbReference>
<dbReference type="Gene3D" id="3.20.20.70">
    <property type="entry name" value="Aldolase class I"/>
    <property type="match status" value="1"/>
</dbReference>
<comment type="similarity">
    <text evidence="4 12 13">Belongs to the HisA/HisF family.</text>
</comment>
<dbReference type="InterPro" id="IPR023016">
    <property type="entry name" value="HisA/PriA"/>
</dbReference>
<feature type="active site" description="Proton donor" evidence="12">
    <location>
        <position position="129"/>
    </location>
</feature>
<dbReference type="Proteomes" id="UP001597218">
    <property type="component" value="Unassembled WGS sequence"/>
</dbReference>
<proteinExistence type="inferred from homology"/>
<organism evidence="15 16">
    <name type="scientific">Sporosarcina siberiensis</name>
    <dbReference type="NCBI Taxonomy" id="1365606"/>
    <lineage>
        <taxon>Bacteria</taxon>
        <taxon>Bacillati</taxon>
        <taxon>Bacillota</taxon>
        <taxon>Bacilli</taxon>
        <taxon>Bacillales</taxon>
        <taxon>Caryophanaceae</taxon>
        <taxon>Sporosarcina</taxon>
    </lineage>
</organism>
<dbReference type="HAMAP" id="MF_01014">
    <property type="entry name" value="HisA"/>
    <property type="match status" value="1"/>
</dbReference>
<dbReference type="EMBL" id="JBHUGI010000027">
    <property type="protein sequence ID" value="MFD1928397.1"/>
    <property type="molecule type" value="Genomic_DNA"/>
</dbReference>
<evidence type="ECO:0000256" key="7">
    <source>
        <dbReference type="ARBA" id="ARBA00022490"/>
    </source>
</evidence>
<dbReference type="InterPro" id="IPR011060">
    <property type="entry name" value="RibuloseP-bd_barrel"/>
</dbReference>
<evidence type="ECO:0000256" key="3">
    <source>
        <dbReference type="ARBA" id="ARBA00005133"/>
    </source>
</evidence>
<dbReference type="NCBIfam" id="TIGR00007">
    <property type="entry name" value="1-(5-phosphoribosyl)-5-[(5-phosphoribosylamino)methylideneamino]imidazole-4-carboxamide isomerase"/>
    <property type="match status" value="1"/>
</dbReference>
<dbReference type="InterPro" id="IPR013785">
    <property type="entry name" value="Aldolase_TIM"/>
</dbReference>
<evidence type="ECO:0000313" key="16">
    <source>
        <dbReference type="Proteomes" id="UP001597218"/>
    </source>
</evidence>
<reference evidence="16" key="1">
    <citation type="journal article" date="2019" name="Int. J. Syst. Evol. Microbiol.">
        <title>The Global Catalogue of Microorganisms (GCM) 10K type strain sequencing project: providing services to taxonomists for standard genome sequencing and annotation.</title>
        <authorList>
            <consortium name="The Broad Institute Genomics Platform"/>
            <consortium name="The Broad Institute Genome Sequencing Center for Infectious Disease"/>
            <person name="Wu L."/>
            <person name="Ma J."/>
        </authorList>
    </citation>
    <scope>NUCLEOTIDE SEQUENCE [LARGE SCALE GENOMIC DNA]</scope>
    <source>
        <strain evidence="16">CGMCC 4.7177</strain>
    </source>
</reference>
<evidence type="ECO:0000256" key="5">
    <source>
        <dbReference type="ARBA" id="ARBA00012550"/>
    </source>
</evidence>
<keyword evidence="9 12" id="KW-0368">Histidine biosynthesis</keyword>
<dbReference type="Pfam" id="PF00977">
    <property type="entry name" value="His_biosynth"/>
    <property type="match status" value="1"/>
</dbReference>
<evidence type="ECO:0000313" key="15">
    <source>
        <dbReference type="EMBL" id="MFD1928397.1"/>
    </source>
</evidence>
<keyword evidence="10 12" id="KW-0413">Isomerase</keyword>
<dbReference type="PANTHER" id="PTHR43090:SF2">
    <property type="entry name" value="1-(5-PHOSPHORIBOSYL)-5-[(5-PHOSPHORIBOSYLAMINO)METHYLIDENEAMINO] IMIDAZOLE-4-CARBOXAMIDE ISOMERASE"/>
    <property type="match status" value="1"/>
</dbReference>
<evidence type="ECO:0000256" key="14">
    <source>
        <dbReference type="RuleBase" id="RU003658"/>
    </source>
</evidence>
<dbReference type="CDD" id="cd04732">
    <property type="entry name" value="HisA"/>
    <property type="match status" value="1"/>
</dbReference>
<keyword evidence="7 12" id="KW-0963">Cytoplasm</keyword>
<gene>
    <name evidence="12 15" type="primary">hisA</name>
    <name evidence="15" type="ORF">ACFSFY_10070</name>
</gene>
<protein>
    <recommendedName>
        <fullName evidence="6 12">1-(5-phosphoribosyl)-5-[(5-phosphoribosylamino)methylideneamino] imidazole-4-carboxamide isomerase</fullName>
        <ecNumber evidence="5 12">5.3.1.16</ecNumber>
    </recommendedName>
    <alternativeName>
        <fullName evidence="11 12">Phosphoribosylformimino-5-aminoimidazole carboxamide ribotide isomerase</fullName>
    </alternativeName>
</protein>
<evidence type="ECO:0000256" key="12">
    <source>
        <dbReference type="HAMAP-Rule" id="MF_01014"/>
    </source>
</evidence>
<dbReference type="InterPro" id="IPR006063">
    <property type="entry name" value="HisA_bact_arch"/>
</dbReference>
<evidence type="ECO:0000256" key="13">
    <source>
        <dbReference type="RuleBase" id="RU003657"/>
    </source>
</evidence>
<evidence type="ECO:0000256" key="11">
    <source>
        <dbReference type="ARBA" id="ARBA00030547"/>
    </source>
</evidence>
<dbReference type="EC" id="5.3.1.16" evidence="5 12"/>
<keyword evidence="8 12" id="KW-0028">Amino-acid biosynthesis</keyword>
<dbReference type="RefSeq" id="WP_381537728.1">
    <property type="nucleotide sequence ID" value="NZ_JBHUGI010000027.1"/>
</dbReference>
<evidence type="ECO:0000256" key="6">
    <source>
        <dbReference type="ARBA" id="ARBA00018464"/>
    </source>
</evidence>
<evidence type="ECO:0000256" key="4">
    <source>
        <dbReference type="ARBA" id="ARBA00009667"/>
    </source>
</evidence>
<dbReference type="InterPro" id="IPR044524">
    <property type="entry name" value="Isoase_HisA-like"/>
</dbReference>
<comment type="subcellular location">
    <subcellularLocation>
        <location evidence="2 12 14">Cytoplasm</location>
    </subcellularLocation>
</comment>
<sequence length="241" mass="26157">MILFPAIDIRNGKCVRLIQGDYDKEIIYGDSPTEMALEWERQGAEYLHLIDLDGAKSGNSSNRLAIQAVARGVSIPVQVGGGIRSMEIIEDHIENGVSRVIIGTAAISDKTFLKEAVKKYGDKIAVSIDARNGFVATDGWTETSDIQAIDLLKELENLGVKTVIYTDIFKDGMMQGPNFVELKAIDEATSIDVIASGGVSTTENIEKLRAMNLYGAIIGKALYDGNLSLEKLMEAKNSGKN</sequence>
<comment type="pathway">
    <text evidence="3 12 14">Amino-acid biosynthesis; L-histidine biosynthesis; L-histidine from 5-phospho-alpha-D-ribose 1-diphosphate: step 4/9.</text>
</comment>
<dbReference type="InterPro" id="IPR006062">
    <property type="entry name" value="His_biosynth"/>
</dbReference>
<feature type="active site" description="Proton acceptor" evidence="12">
    <location>
        <position position="8"/>
    </location>
</feature>
<evidence type="ECO:0000256" key="2">
    <source>
        <dbReference type="ARBA" id="ARBA00004496"/>
    </source>
</evidence>
<comment type="caution">
    <text evidence="15">The sequence shown here is derived from an EMBL/GenBank/DDBJ whole genome shotgun (WGS) entry which is preliminary data.</text>
</comment>